<protein>
    <submittedName>
        <fullName evidence="5">Transcriptional regulator, HxlR family</fullName>
    </submittedName>
</protein>
<accession>A1HLZ6</accession>
<evidence type="ECO:0000256" key="2">
    <source>
        <dbReference type="ARBA" id="ARBA00023125"/>
    </source>
</evidence>
<dbReference type="Gene3D" id="1.10.10.10">
    <property type="entry name" value="Winged helix-like DNA-binding domain superfamily/Winged helix DNA-binding domain"/>
    <property type="match status" value="1"/>
</dbReference>
<comment type="caution">
    <text evidence="5">The sequence shown here is derived from an EMBL/GenBank/DDBJ whole genome shotgun (WGS) entry which is preliminary data.</text>
</comment>
<organism evidence="5 6">
    <name type="scientific">Thermosinus carboxydivorans Nor1</name>
    <dbReference type="NCBI Taxonomy" id="401526"/>
    <lineage>
        <taxon>Bacteria</taxon>
        <taxon>Bacillati</taxon>
        <taxon>Bacillota</taxon>
        <taxon>Negativicutes</taxon>
        <taxon>Selenomonadales</taxon>
        <taxon>Sporomusaceae</taxon>
        <taxon>Thermosinus</taxon>
    </lineage>
</organism>
<keyword evidence="6" id="KW-1185">Reference proteome</keyword>
<proteinExistence type="predicted"/>
<evidence type="ECO:0000256" key="3">
    <source>
        <dbReference type="ARBA" id="ARBA00023163"/>
    </source>
</evidence>
<keyword evidence="2" id="KW-0238">DNA-binding</keyword>
<dbReference type="Pfam" id="PF01638">
    <property type="entry name" value="HxlR"/>
    <property type="match status" value="1"/>
</dbReference>
<reference evidence="5 6" key="1">
    <citation type="submission" date="2007-01" db="EMBL/GenBank/DDBJ databases">
        <title>Annotation of the draft genome assembly of Thermosinus carboxydivorans Nor1.</title>
        <authorList>
            <consortium name="US DOE Joint Genome Institute (JGI-ORNL)"/>
            <person name="Larimer F."/>
            <person name="Land M."/>
            <person name="Hauser L."/>
        </authorList>
    </citation>
    <scope>NUCLEOTIDE SEQUENCE [LARGE SCALE GENOMIC DNA]</scope>
    <source>
        <strain evidence="5 6">Nor1</strain>
    </source>
</reference>
<evidence type="ECO:0000313" key="6">
    <source>
        <dbReference type="Proteomes" id="UP000005139"/>
    </source>
</evidence>
<dbReference type="EMBL" id="AAWL01000001">
    <property type="protein sequence ID" value="EAX48848.1"/>
    <property type="molecule type" value="Genomic_DNA"/>
</dbReference>
<dbReference type="SUPFAM" id="SSF46785">
    <property type="entry name" value="Winged helix' DNA-binding domain"/>
    <property type="match status" value="1"/>
</dbReference>
<evidence type="ECO:0000259" key="4">
    <source>
        <dbReference type="PROSITE" id="PS51118"/>
    </source>
</evidence>
<dbReference type="OrthoDB" id="9791143at2"/>
<dbReference type="InterPro" id="IPR036388">
    <property type="entry name" value="WH-like_DNA-bd_sf"/>
</dbReference>
<feature type="domain" description="HTH hxlR-type" evidence="4">
    <location>
        <begin position="11"/>
        <end position="109"/>
    </location>
</feature>
<dbReference type="GO" id="GO:0003677">
    <property type="term" value="F:DNA binding"/>
    <property type="evidence" value="ECO:0007669"/>
    <property type="project" value="UniProtKB-KW"/>
</dbReference>
<keyword evidence="3" id="KW-0804">Transcription</keyword>
<dbReference type="InterPro" id="IPR036390">
    <property type="entry name" value="WH_DNA-bd_sf"/>
</dbReference>
<evidence type="ECO:0000256" key="1">
    <source>
        <dbReference type="ARBA" id="ARBA00023015"/>
    </source>
</evidence>
<dbReference type="PANTHER" id="PTHR33204:SF29">
    <property type="entry name" value="TRANSCRIPTIONAL REGULATOR"/>
    <property type="match status" value="1"/>
</dbReference>
<dbReference type="RefSeq" id="WP_007288055.1">
    <property type="nucleotide sequence ID" value="NZ_AAWL01000001.1"/>
</dbReference>
<evidence type="ECO:0000313" key="5">
    <source>
        <dbReference type="EMBL" id="EAX48848.1"/>
    </source>
</evidence>
<dbReference type="InterPro" id="IPR002577">
    <property type="entry name" value="HTH_HxlR"/>
</dbReference>
<dbReference type="eggNOG" id="COG1733">
    <property type="taxonomic scope" value="Bacteria"/>
</dbReference>
<sequence>MLTINNKNYICSLDYAVSLIKGKWKAVIICHLNDQSYRFLELHRKLPGISEKVLTEKLRELENDGLVERVSYPEIPPRVEYRLTPLGLSLSKVLDALQVWGEDYIALTKKLHKQTDQER</sequence>
<name>A1HLZ6_9FIRM</name>
<dbReference type="PROSITE" id="PS51118">
    <property type="entry name" value="HTH_HXLR"/>
    <property type="match status" value="1"/>
</dbReference>
<reference evidence="5 6" key="2">
    <citation type="submission" date="2007-01" db="EMBL/GenBank/DDBJ databases">
        <title>Sequencing of the draft genome and assembly of Thermosinus carboxydivorans Nor1.</title>
        <authorList>
            <consortium name="US DOE Joint Genome Institute (JGI-PGF)"/>
            <person name="Copeland A."/>
            <person name="Lucas S."/>
            <person name="Lapidus A."/>
            <person name="Barry K."/>
            <person name="Glavina del Rio T."/>
            <person name="Dalin E."/>
            <person name="Tice H."/>
            <person name="Bruce D."/>
            <person name="Pitluck S."/>
            <person name="Richardson P."/>
        </authorList>
    </citation>
    <scope>NUCLEOTIDE SEQUENCE [LARGE SCALE GENOMIC DNA]</scope>
    <source>
        <strain evidence="5 6">Nor1</strain>
    </source>
</reference>
<dbReference type="PANTHER" id="PTHR33204">
    <property type="entry name" value="TRANSCRIPTIONAL REGULATOR, MARR FAMILY"/>
    <property type="match status" value="1"/>
</dbReference>
<dbReference type="Proteomes" id="UP000005139">
    <property type="component" value="Unassembled WGS sequence"/>
</dbReference>
<keyword evidence="1" id="KW-0805">Transcription regulation</keyword>
<gene>
    <name evidence="5" type="ORF">TcarDRAFT_2537</name>
</gene>
<dbReference type="AlphaFoldDB" id="A1HLZ6"/>